<dbReference type="GO" id="GO:0016810">
    <property type="term" value="F:hydrolase activity, acting on carbon-nitrogen (but not peptide) bonds"/>
    <property type="evidence" value="ECO:0007669"/>
    <property type="project" value="InterPro"/>
</dbReference>
<comment type="caution">
    <text evidence="3">The sequence shown here is derived from an EMBL/GenBank/DDBJ whole genome shotgun (WGS) entry which is preliminary data.</text>
</comment>
<dbReference type="Proteomes" id="UP000576225">
    <property type="component" value="Unassembled WGS sequence"/>
</dbReference>
<dbReference type="EMBL" id="JABAEW010000041">
    <property type="protein sequence ID" value="NMD88270.1"/>
    <property type="molecule type" value="Genomic_DNA"/>
</dbReference>
<evidence type="ECO:0000313" key="4">
    <source>
        <dbReference type="Proteomes" id="UP000245959"/>
    </source>
</evidence>
<dbReference type="CDD" id="cd10967">
    <property type="entry name" value="CE4_GLA_like_6s"/>
    <property type="match status" value="1"/>
</dbReference>
<keyword evidence="4" id="KW-1185">Reference proteome</keyword>
<protein>
    <submittedName>
        <fullName evidence="3">Peptidoglycan/xylan/chitin deacetylase (PgdA/CDA1 family)</fullName>
    </submittedName>
    <submittedName>
        <fullName evidence="2">Polysaccharide deacetylase family protein</fullName>
    </submittedName>
</protein>
<accession>A0A2U1B7E4</accession>
<reference evidence="3 4" key="1">
    <citation type="submission" date="2018-04" db="EMBL/GenBank/DDBJ databases">
        <title>Genomic Encyclopedia of Type Strains, Phase IV (KMG-IV): sequencing the most valuable type-strain genomes for metagenomic binning, comparative biology and taxonomic classification.</title>
        <authorList>
            <person name="Goeker M."/>
        </authorList>
    </citation>
    <scope>NUCLEOTIDE SEQUENCE [LARGE SCALE GENOMIC DNA]</scope>
    <source>
        <strain evidence="3 4">DSM 14823</strain>
    </source>
</reference>
<sequence>MDRMIKLFVLVMWCAAGTFPVLAGNPLLLPEYVREYRVEFSSQEEAAAATMTLSALPPGKNVLFSCRWDDSNDRHLKTAEVMRETGCPGTFYLCQAGPNYYAGTMKTLVDGGNTVGNHTLSHPRLTEVGAARLWNEIFENRYLYEVRSQLPVTAFALPFCAWRRKDDPTAAARIGKALRHAGMLGAPEYFRDQAVPYGYPVGSFVNSFLITPGDREPDEERFFVEVEQFLRQGATHITLGMHSNHTPAGLEKLRRILASCARRSDWHCCTENEAIARISGAAFTRVEKLHADGAVAVFRLTGPTPASLGWNAPLTGCVGDRRIELPHTMPMPKAIGLFLNRNNLSGRLFKCAERVPFRAGLFLDPAGSTVLRLENTGGVFCSATSGILRLPGENIRFTIPELEPGRQAVIEIPFHADALVDGEIAVAAELDVEAGEEIYRLWIATRGNFRE</sequence>
<evidence type="ECO:0000313" key="2">
    <source>
        <dbReference type="EMBL" id="NMD88270.1"/>
    </source>
</evidence>
<dbReference type="GeneID" id="78294502"/>
<name>A0A2U1B7E4_9BACT</name>
<organism evidence="3 4">
    <name type="scientific">Victivallis vadensis</name>
    <dbReference type="NCBI Taxonomy" id="172901"/>
    <lineage>
        <taxon>Bacteria</taxon>
        <taxon>Pseudomonadati</taxon>
        <taxon>Lentisphaerota</taxon>
        <taxon>Lentisphaeria</taxon>
        <taxon>Victivallales</taxon>
        <taxon>Victivallaceae</taxon>
        <taxon>Victivallis</taxon>
    </lineage>
</organism>
<feature type="domain" description="NodB homology" evidence="1">
    <location>
        <begin position="69"/>
        <end position="164"/>
    </location>
</feature>
<dbReference type="Proteomes" id="UP000245959">
    <property type="component" value="Unassembled WGS sequence"/>
</dbReference>
<dbReference type="EMBL" id="QEKH01000006">
    <property type="protein sequence ID" value="PVY44548.1"/>
    <property type="molecule type" value="Genomic_DNA"/>
</dbReference>
<dbReference type="SUPFAM" id="SSF88713">
    <property type="entry name" value="Glycoside hydrolase/deacetylase"/>
    <property type="match status" value="1"/>
</dbReference>
<evidence type="ECO:0000313" key="5">
    <source>
        <dbReference type="Proteomes" id="UP000576225"/>
    </source>
</evidence>
<evidence type="ECO:0000313" key="3">
    <source>
        <dbReference type="EMBL" id="PVY44548.1"/>
    </source>
</evidence>
<proteinExistence type="predicted"/>
<dbReference type="AlphaFoldDB" id="A0A2U1B7E4"/>
<dbReference type="InterPro" id="IPR002509">
    <property type="entry name" value="NODB_dom"/>
</dbReference>
<evidence type="ECO:0000259" key="1">
    <source>
        <dbReference type="Pfam" id="PF01522"/>
    </source>
</evidence>
<dbReference type="Gene3D" id="3.20.20.370">
    <property type="entry name" value="Glycoside hydrolase/deacetylase"/>
    <property type="match status" value="1"/>
</dbReference>
<dbReference type="InterPro" id="IPR011330">
    <property type="entry name" value="Glyco_hydro/deAcase_b/a-brl"/>
</dbReference>
<dbReference type="GO" id="GO:0005975">
    <property type="term" value="P:carbohydrate metabolic process"/>
    <property type="evidence" value="ECO:0007669"/>
    <property type="project" value="InterPro"/>
</dbReference>
<dbReference type="RefSeq" id="WP_116883182.1">
    <property type="nucleotide sequence ID" value="NZ_CABMMC010000005.1"/>
</dbReference>
<reference evidence="2 5" key="2">
    <citation type="submission" date="2020-04" db="EMBL/GenBank/DDBJ databases">
        <authorList>
            <person name="Hitch T.C.A."/>
            <person name="Wylensek D."/>
            <person name="Clavel T."/>
        </authorList>
    </citation>
    <scope>NUCLEOTIDE SEQUENCE [LARGE SCALE GENOMIC DNA]</scope>
    <source>
        <strain evidence="2 5">COR2-253-APC-1A</strain>
    </source>
</reference>
<gene>
    <name evidence="3" type="ORF">C8D82_10666</name>
    <name evidence="2" type="ORF">HF882_16920</name>
</gene>
<dbReference type="Pfam" id="PF01522">
    <property type="entry name" value="Polysacc_deac_1"/>
    <property type="match status" value="1"/>
</dbReference>
<dbReference type="OrthoDB" id="9812065at2"/>